<proteinExistence type="predicted"/>
<dbReference type="PANTHER" id="PTHR33835">
    <property type="entry name" value="YALI0C07656P"/>
    <property type="match status" value="1"/>
</dbReference>
<dbReference type="AlphaFoldDB" id="A0A067NCG4"/>
<dbReference type="Proteomes" id="UP000027195">
    <property type="component" value="Unassembled WGS sequence"/>
</dbReference>
<name>A0A067NCG4_BOTB1</name>
<gene>
    <name evidence="1" type="ORF">BOTBODRAFT_25908</name>
</gene>
<keyword evidence="2" id="KW-1185">Reference proteome</keyword>
<accession>A0A067NCG4</accession>
<reference evidence="2" key="1">
    <citation type="journal article" date="2014" name="Proc. Natl. Acad. Sci. U.S.A.">
        <title>Extensive sampling of basidiomycete genomes demonstrates inadequacy of the white-rot/brown-rot paradigm for wood decay fungi.</title>
        <authorList>
            <person name="Riley R."/>
            <person name="Salamov A.A."/>
            <person name="Brown D.W."/>
            <person name="Nagy L.G."/>
            <person name="Floudas D."/>
            <person name="Held B.W."/>
            <person name="Levasseur A."/>
            <person name="Lombard V."/>
            <person name="Morin E."/>
            <person name="Otillar R."/>
            <person name="Lindquist E.A."/>
            <person name="Sun H."/>
            <person name="LaButti K.M."/>
            <person name="Schmutz J."/>
            <person name="Jabbour D."/>
            <person name="Luo H."/>
            <person name="Baker S.E."/>
            <person name="Pisabarro A.G."/>
            <person name="Walton J.D."/>
            <person name="Blanchette R.A."/>
            <person name="Henrissat B."/>
            <person name="Martin F."/>
            <person name="Cullen D."/>
            <person name="Hibbett D.S."/>
            <person name="Grigoriev I.V."/>
        </authorList>
    </citation>
    <scope>NUCLEOTIDE SEQUENCE [LARGE SCALE GENOMIC DNA]</scope>
    <source>
        <strain evidence="2">FD-172 SS1</strain>
    </source>
</reference>
<dbReference type="InParanoid" id="A0A067NCG4"/>
<dbReference type="SUPFAM" id="SSF56281">
    <property type="entry name" value="Metallo-hydrolase/oxidoreductase"/>
    <property type="match status" value="1"/>
</dbReference>
<evidence type="ECO:0000313" key="2">
    <source>
        <dbReference type="Proteomes" id="UP000027195"/>
    </source>
</evidence>
<dbReference type="HOGENOM" id="CLU_056292_1_0_1"/>
<organism evidence="1 2">
    <name type="scientific">Botryobasidium botryosum (strain FD-172 SS1)</name>
    <dbReference type="NCBI Taxonomy" id="930990"/>
    <lineage>
        <taxon>Eukaryota</taxon>
        <taxon>Fungi</taxon>
        <taxon>Dikarya</taxon>
        <taxon>Basidiomycota</taxon>
        <taxon>Agaricomycotina</taxon>
        <taxon>Agaricomycetes</taxon>
        <taxon>Cantharellales</taxon>
        <taxon>Botryobasidiaceae</taxon>
        <taxon>Botryobasidium</taxon>
    </lineage>
</organism>
<evidence type="ECO:0008006" key="3">
    <source>
        <dbReference type="Google" id="ProtNLM"/>
    </source>
</evidence>
<protein>
    <recommendedName>
        <fullName evidence="3">Metallo-beta-lactamase domain-containing protein</fullName>
    </recommendedName>
</protein>
<dbReference type="EMBL" id="KL198016">
    <property type="protein sequence ID" value="KDQ21466.1"/>
    <property type="molecule type" value="Genomic_DNA"/>
</dbReference>
<sequence>MSDLVIREVTPAIITFSKPFARYYLIPVGGRSTAVRLGNGDVWILASTPLTPETKEALNKLGPVKYIVAGDLVHHLFLAEYKAEYPEAKVIGMKALEAKKKDAVKFDGLYGKDVPDTTYGFEPEITAVYFSGFANKDIAFFHRPSKTLIVADLIFNLPATEQYSRTNAWVYGSFLQPHGKAHKYLVWNLGADKDAMKRDAQAVAEFDFERIIMCHGDVIESGGNAAWREAYKWYLEAKL</sequence>
<dbReference type="InterPro" id="IPR025638">
    <property type="entry name" value="DUF4336"/>
</dbReference>
<dbReference type="OrthoDB" id="421671at2759"/>
<evidence type="ECO:0000313" key="1">
    <source>
        <dbReference type="EMBL" id="KDQ21466.1"/>
    </source>
</evidence>
<dbReference type="InterPro" id="IPR036866">
    <property type="entry name" value="RibonucZ/Hydroxyglut_hydro"/>
</dbReference>
<dbReference type="PANTHER" id="PTHR33835:SF1">
    <property type="entry name" value="METALLO-BETA-LACTAMASE DOMAIN-CONTAINING PROTEIN"/>
    <property type="match status" value="1"/>
</dbReference>